<accession>A0ACB9ZG34</accession>
<protein>
    <submittedName>
        <fullName evidence="1">Uncharacterized protein</fullName>
    </submittedName>
</protein>
<reference evidence="1 2" key="1">
    <citation type="journal article" date="2022" name="New Phytol.">
        <title>Ecological generalism drives hyperdiversity of secondary metabolite gene clusters in xylarialean endophytes.</title>
        <authorList>
            <person name="Franco M.E.E."/>
            <person name="Wisecaver J.H."/>
            <person name="Arnold A.E."/>
            <person name="Ju Y.M."/>
            <person name="Slot J.C."/>
            <person name="Ahrendt S."/>
            <person name="Moore L.P."/>
            <person name="Eastman K.E."/>
            <person name="Scott K."/>
            <person name="Konkel Z."/>
            <person name="Mondo S.J."/>
            <person name="Kuo A."/>
            <person name="Hayes R.D."/>
            <person name="Haridas S."/>
            <person name="Andreopoulos B."/>
            <person name="Riley R."/>
            <person name="LaButti K."/>
            <person name="Pangilinan J."/>
            <person name="Lipzen A."/>
            <person name="Amirebrahimi M."/>
            <person name="Yan J."/>
            <person name="Adam C."/>
            <person name="Keymanesh K."/>
            <person name="Ng V."/>
            <person name="Louie K."/>
            <person name="Northen T."/>
            <person name="Drula E."/>
            <person name="Henrissat B."/>
            <person name="Hsieh H.M."/>
            <person name="Youens-Clark K."/>
            <person name="Lutzoni F."/>
            <person name="Miadlikowska J."/>
            <person name="Eastwood D.C."/>
            <person name="Hamelin R.C."/>
            <person name="Grigoriev I.V."/>
            <person name="U'Ren J.M."/>
        </authorList>
    </citation>
    <scope>NUCLEOTIDE SEQUENCE [LARGE SCALE GENOMIC DNA]</scope>
    <source>
        <strain evidence="1 2">CBS 119005</strain>
    </source>
</reference>
<keyword evidence="2" id="KW-1185">Reference proteome</keyword>
<evidence type="ECO:0000313" key="2">
    <source>
        <dbReference type="Proteomes" id="UP001497700"/>
    </source>
</evidence>
<name>A0ACB9ZG34_9PEZI</name>
<comment type="caution">
    <text evidence="1">The sequence shown here is derived from an EMBL/GenBank/DDBJ whole genome shotgun (WGS) entry which is preliminary data.</text>
</comment>
<evidence type="ECO:0000313" key="1">
    <source>
        <dbReference type="EMBL" id="KAI4870332.1"/>
    </source>
</evidence>
<dbReference type="EMBL" id="MU393424">
    <property type="protein sequence ID" value="KAI4870332.1"/>
    <property type="molecule type" value="Genomic_DNA"/>
</dbReference>
<dbReference type="Proteomes" id="UP001497700">
    <property type="component" value="Unassembled WGS sequence"/>
</dbReference>
<organism evidence="1 2">
    <name type="scientific">Hypoxylon rubiginosum</name>
    <dbReference type="NCBI Taxonomy" id="110542"/>
    <lineage>
        <taxon>Eukaryota</taxon>
        <taxon>Fungi</taxon>
        <taxon>Dikarya</taxon>
        <taxon>Ascomycota</taxon>
        <taxon>Pezizomycotina</taxon>
        <taxon>Sordariomycetes</taxon>
        <taxon>Xylariomycetidae</taxon>
        <taxon>Xylariales</taxon>
        <taxon>Hypoxylaceae</taxon>
        <taxon>Hypoxylon</taxon>
    </lineage>
</organism>
<gene>
    <name evidence="1" type="ORF">F4820DRAFT_253061</name>
</gene>
<proteinExistence type="predicted"/>
<sequence>MQQDRKPNQPHPDGYQLIASQYIDPTKLVRKLNEKFGEDSYRVEMRHNQYIIRAQGHLTEDDIKACYY</sequence>